<reference evidence="2" key="2">
    <citation type="submission" date="2020-09" db="EMBL/GenBank/DDBJ databases">
        <authorList>
            <person name="Sun Q."/>
            <person name="Kim S."/>
        </authorList>
    </citation>
    <scope>NUCLEOTIDE SEQUENCE</scope>
    <source>
        <strain evidence="2">KCTC 32020</strain>
    </source>
</reference>
<keyword evidence="1" id="KW-0732">Signal</keyword>
<dbReference type="Proteomes" id="UP000636453">
    <property type="component" value="Unassembled WGS sequence"/>
</dbReference>
<organism evidence="2 3">
    <name type="scientific">Vulcaniibacterium thermophilum</name>
    <dbReference type="NCBI Taxonomy" id="1169913"/>
    <lineage>
        <taxon>Bacteria</taxon>
        <taxon>Pseudomonadati</taxon>
        <taxon>Pseudomonadota</taxon>
        <taxon>Gammaproteobacteria</taxon>
        <taxon>Lysobacterales</taxon>
        <taxon>Lysobacteraceae</taxon>
        <taxon>Vulcaniibacterium</taxon>
    </lineage>
</organism>
<keyword evidence="3" id="KW-1185">Reference proteome</keyword>
<proteinExistence type="predicted"/>
<dbReference type="EMBL" id="BNCF01000005">
    <property type="protein sequence ID" value="GHE32116.1"/>
    <property type="molecule type" value="Genomic_DNA"/>
</dbReference>
<dbReference type="InterPro" id="IPR021457">
    <property type="entry name" value="DUF3108"/>
</dbReference>
<evidence type="ECO:0000313" key="2">
    <source>
        <dbReference type="EMBL" id="GHE32116.1"/>
    </source>
</evidence>
<feature type="chain" id="PRO_5037172789" description="DUF3108 domain-containing protein" evidence="1">
    <location>
        <begin position="25"/>
        <end position="225"/>
    </location>
</feature>
<gene>
    <name evidence="2" type="ORF">GCM10007167_12690</name>
</gene>
<protein>
    <recommendedName>
        <fullName evidence="4">DUF3108 domain-containing protein</fullName>
    </recommendedName>
</protein>
<name>A0A919DD39_9GAMM</name>
<dbReference type="OrthoDB" id="6007799at2"/>
<evidence type="ECO:0008006" key="4">
    <source>
        <dbReference type="Google" id="ProtNLM"/>
    </source>
</evidence>
<feature type="signal peptide" evidence="1">
    <location>
        <begin position="1"/>
        <end position="24"/>
    </location>
</feature>
<comment type="caution">
    <text evidence="2">The sequence shown here is derived from an EMBL/GenBank/DDBJ whole genome shotgun (WGS) entry which is preliminary data.</text>
</comment>
<dbReference type="RefSeq" id="WP_146474202.1">
    <property type="nucleotide sequence ID" value="NZ_BNCF01000005.1"/>
</dbReference>
<sequence>MRTRRFTALVALLALCLLAAPAWALKPFTADYTAHYMGMQASGRMTLAPEEGNRWRYTLSVRNALADLSQSTVFEERDGQWRPLSGSDNNQVLVKKSRKNASYDWERGVATWSGDVKADRAGPIKLQPGDLDALLINLALVRDVAAGKPLRYRMVEDGRVKHMTYSVAGHETVQVNGKAMRATKVVNQDGNKQITAWIVEGLPVPARIVQKRKDETLELQVRQVR</sequence>
<dbReference type="AlphaFoldDB" id="A0A919DD39"/>
<reference evidence="2" key="1">
    <citation type="journal article" date="2014" name="Int. J. Syst. Evol. Microbiol.">
        <title>Complete genome sequence of Corynebacterium casei LMG S-19264T (=DSM 44701T), isolated from a smear-ripened cheese.</title>
        <authorList>
            <consortium name="US DOE Joint Genome Institute (JGI-PGF)"/>
            <person name="Walter F."/>
            <person name="Albersmeier A."/>
            <person name="Kalinowski J."/>
            <person name="Ruckert C."/>
        </authorList>
    </citation>
    <scope>NUCLEOTIDE SEQUENCE</scope>
    <source>
        <strain evidence="2">KCTC 32020</strain>
    </source>
</reference>
<evidence type="ECO:0000313" key="3">
    <source>
        <dbReference type="Proteomes" id="UP000636453"/>
    </source>
</evidence>
<dbReference type="Pfam" id="PF11306">
    <property type="entry name" value="DUF3108"/>
    <property type="match status" value="1"/>
</dbReference>
<evidence type="ECO:0000256" key="1">
    <source>
        <dbReference type="SAM" id="SignalP"/>
    </source>
</evidence>
<accession>A0A919DD39</accession>